<protein>
    <submittedName>
        <fullName evidence="2">Uncharacterized protein</fullName>
    </submittedName>
</protein>
<dbReference type="RefSeq" id="WP_148898746.1">
    <property type="nucleotide sequence ID" value="NZ_VNHY01000002.1"/>
</dbReference>
<reference evidence="2 3" key="1">
    <citation type="submission" date="2019-07" db="EMBL/GenBank/DDBJ databases">
        <title>Genomic Encyclopedia of Archaeal and Bacterial Type Strains, Phase II (KMG-II): from individual species to whole genera.</title>
        <authorList>
            <person name="Goeker M."/>
        </authorList>
    </citation>
    <scope>NUCLEOTIDE SEQUENCE [LARGE SCALE GENOMIC DNA]</scope>
    <source>
        <strain evidence="2 3">DSM 21935</strain>
    </source>
</reference>
<evidence type="ECO:0000256" key="1">
    <source>
        <dbReference type="SAM" id="Coils"/>
    </source>
</evidence>
<evidence type="ECO:0000313" key="2">
    <source>
        <dbReference type="EMBL" id="TYP93690.1"/>
    </source>
</evidence>
<keyword evidence="3" id="KW-1185">Reference proteome</keyword>
<dbReference type="Pfam" id="PF18849">
    <property type="entry name" value="baeRF_family7"/>
    <property type="match status" value="1"/>
</dbReference>
<dbReference type="InterPro" id="IPR040837">
    <property type="entry name" value="Bact_RF_family7"/>
</dbReference>
<proteinExistence type="predicted"/>
<name>A0A5D3YJR3_9BACT</name>
<feature type="coiled-coil region" evidence="1">
    <location>
        <begin position="39"/>
        <end position="66"/>
    </location>
</feature>
<comment type="caution">
    <text evidence="2">The sequence shown here is derived from an EMBL/GenBank/DDBJ whole genome shotgun (WGS) entry which is preliminary data.</text>
</comment>
<keyword evidence="1" id="KW-0175">Coiled coil</keyword>
<dbReference type="OrthoDB" id="4393931at2"/>
<dbReference type="AlphaFoldDB" id="A0A5D3YJR3"/>
<evidence type="ECO:0000313" key="3">
    <source>
        <dbReference type="Proteomes" id="UP000324595"/>
    </source>
</evidence>
<dbReference type="EMBL" id="VNHY01000002">
    <property type="protein sequence ID" value="TYP93690.1"/>
    <property type="molecule type" value="Genomic_DNA"/>
</dbReference>
<sequence>MITRENILDLAKQDHDVCVSIFLPTHKMGKEVQQDPIRLKNLLSEAKTQLQQRDITEERIENLLEEPRKLLDRPSFWRHNDKGLALFISEDDFIYYRIPHSFKERVMVGEHFLITPLVPMISLEGSFCILALSQKNVRLLRCTRDSVEQIKLDDSPDSLEEFQKFDVYQQNLQHHSGQGSGNKAIFHGQGGSEDTDTEVLINYLKTIENEVTSVMRKRNDPLILAGVSGATAEYDKVNHYNRLMEESISQNPDPQSDTEIKDAGWKIIESYFLKDMYDAINHFDNLTGSDRQSDDLTKIVESAYYGKVESLFVPIGVHRWGWFDMERDVVHQSDEAKNGEHDLINMAAIKTLTQSGDVYALDKDEMPNSSSIAAIFRYA</sequence>
<accession>A0A5D3YJR3</accession>
<dbReference type="Proteomes" id="UP000324595">
    <property type="component" value="Unassembled WGS sequence"/>
</dbReference>
<organism evidence="2 3">
    <name type="scientific">Fodinibius salinus</name>
    <dbReference type="NCBI Taxonomy" id="860790"/>
    <lineage>
        <taxon>Bacteria</taxon>
        <taxon>Pseudomonadati</taxon>
        <taxon>Balneolota</taxon>
        <taxon>Balneolia</taxon>
        <taxon>Balneolales</taxon>
        <taxon>Balneolaceae</taxon>
        <taxon>Fodinibius</taxon>
    </lineage>
</organism>
<gene>
    <name evidence="2" type="ORF">LX73_1399</name>
</gene>